<evidence type="ECO:0000256" key="2">
    <source>
        <dbReference type="ARBA" id="ARBA00007379"/>
    </source>
</evidence>
<comment type="similarity">
    <text evidence="2 12">Belongs to the ABC-4 integral membrane protein family. FtsX subfamily.</text>
</comment>
<keyword evidence="9 14" id="KW-1133">Transmembrane helix</keyword>
<comment type="function">
    <text evidence="12">Part of the ABC transporter FtsEX involved in cellular division.</text>
</comment>
<proteinExistence type="inferred from homology"/>
<dbReference type="Pfam" id="PF18075">
    <property type="entry name" value="FtsX_ECD"/>
    <property type="match status" value="1"/>
</dbReference>
<dbReference type="GO" id="GO:0032153">
    <property type="term" value="C:cell division site"/>
    <property type="evidence" value="ECO:0007669"/>
    <property type="project" value="TreeGrafter"/>
</dbReference>
<keyword evidence="11 12" id="KW-0131">Cell cycle</keyword>
<evidence type="ECO:0000256" key="8">
    <source>
        <dbReference type="ARBA" id="ARBA00022692"/>
    </source>
</evidence>
<feature type="transmembrane region" description="Helical" evidence="14">
    <location>
        <begin position="253"/>
        <end position="275"/>
    </location>
</feature>
<dbReference type="InterPro" id="IPR004513">
    <property type="entry name" value="FtsX"/>
</dbReference>
<keyword evidence="8 14" id="KW-0812">Transmembrane</keyword>
<gene>
    <name evidence="17" type="primary">ftsX</name>
    <name evidence="17" type="ORF">QJT80_12480</name>
</gene>
<evidence type="ECO:0000256" key="3">
    <source>
        <dbReference type="ARBA" id="ARBA00011160"/>
    </source>
</evidence>
<evidence type="ECO:0000256" key="12">
    <source>
        <dbReference type="PIRNR" id="PIRNR003097"/>
    </source>
</evidence>
<dbReference type="PANTHER" id="PTHR47755">
    <property type="entry name" value="CELL DIVISION PROTEIN FTSX"/>
    <property type="match status" value="1"/>
</dbReference>
<evidence type="ECO:0000256" key="6">
    <source>
        <dbReference type="ARBA" id="ARBA00022519"/>
    </source>
</evidence>
<keyword evidence="7 12" id="KW-0132">Cell division</keyword>
<evidence type="ECO:0000256" key="5">
    <source>
        <dbReference type="ARBA" id="ARBA00022475"/>
    </source>
</evidence>
<dbReference type="Pfam" id="PF02687">
    <property type="entry name" value="FtsX"/>
    <property type="match status" value="1"/>
</dbReference>
<dbReference type="InterPro" id="IPR047590">
    <property type="entry name" value="FtsX_proteobact-type"/>
</dbReference>
<accession>A0AA95H696</accession>
<reference evidence="17" key="2">
    <citation type="submission" date="2023-04" db="EMBL/GenBank/DDBJ databases">
        <authorList>
            <person name="Beletskiy A.V."/>
            <person name="Mardanov A.V."/>
            <person name="Ravin N.V."/>
        </authorList>
    </citation>
    <scope>NUCLEOTIDE SEQUENCE</scope>
    <source>
        <strain evidence="17">GKL-01</strain>
    </source>
</reference>
<keyword evidence="5 12" id="KW-1003">Cell membrane</keyword>
<dbReference type="InterPro" id="IPR003838">
    <property type="entry name" value="ABC3_permease_C"/>
</dbReference>
<dbReference type="PANTHER" id="PTHR47755:SF1">
    <property type="entry name" value="CELL DIVISION PROTEIN FTSX"/>
    <property type="match status" value="1"/>
</dbReference>
<organism evidence="17">
    <name type="scientific">Candidatus Thiocaldithrix dubininis</name>
    <dbReference type="NCBI Taxonomy" id="3080823"/>
    <lineage>
        <taxon>Bacteria</taxon>
        <taxon>Pseudomonadati</taxon>
        <taxon>Pseudomonadota</taxon>
        <taxon>Gammaproteobacteria</taxon>
        <taxon>Thiotrichales</taxon>
        <taxon>Thiotrichaceae</taxon>
        <taxon>Candidatus Thiocaldithrix</taxon>
    </lineage>
</organism>
<feature type="transmembrane region" description="Helical" evidence="14">
    <location>
        <begin position="200"/>
        <end position="220"/>
    </location>
</feature>
<evidence type="ECO:0000256" key="9">
    <source>
        <dbReference type="ARBA" id="ARBA00022989"/>
    </source>
</evidence>
<feature type="transmembrane region" description="Helical" evidence="14">
    <location>
        <begin position="296"/>
        <end position="318"/>
    </location>
</feature>
<dbReference type="PIRSF" id="PIRSF003097">
    <property type="entry name" value="FtsX"/>
    <property type="match status" value="1"/>
</dbReference>
<dbReference type="EMBL" id="CP124755">
    <property type="protein sequence ID" value="WGZ90298.1"/>
    <property type="molecule type" value="Genomic_DNA"/>
</dbReference>
<name>A0AA95H696_9GAMM</name>
<dbReference type="Gene3D" id="3.30.70.3040">
    <property type="match status" value="1"/>
</dbReference>
<dbReference type="GO" id="GO:0005886">
    <property type="term" value="C:plasma membrane"/>
    <property type="evidence" value="ECO:0007669"/>
    <property type="project" value="UniProtKB-SubCell"/>
</dbReference>
<feature type="domain" description="ABC3 transporter permease C-terminal" evidence="15">
    <location>
        <begin position="203"/>
        <end position="321"/>
    </location>
</feature>
<evidence type="ECO:0000256" key="14">
    <source>
        <dbReference type="SAM" id="Phobius"/>
    </source>
</evidence>
<feature type="domain" description="FtsX extracellular" evidence="16">
    <location>
        <begin position="85"/>
        <end position="180"/>
    </location>
</feature>
<feature type="region of interest" description="Disordered" evidence="13">
    <location>
        <begin position="1"/>
        <end position="22"/>
    </location>
</feature>
<evidence type="ECO:0000256" key="4">
    <source>
        <dbReference type="ARBA" id="ARBA00021907"/>
    </source>
</evidence>
<evidence type="ECO:0000256" key="11">
    <source>
        <dbReference type="ARBA" id="ARBA00023306"/>
    </source>
</evidence>
<evidence type="ECO:0000256" key="7">
    <source>
        <dbReference type="ARBA" id="ARBA00022618"/>
    </source>
</evidence>
<dbReference type="AlphaFoldDB" id="A0AA95H696"/>
<evidence type="ECO:0000256" key="13">
    <source>
        <dbReference type="SAM" id="MobiDB-lite"/>
    </source>
</evidence>
<evidence type="ECO:0000259" key="16">
    <source>
        <dbReference type="Pfam" id="PF18075"/>
    </source>
</evidence>
<dbReference type="KEGG" id="tdu:QJT80_12480"/>
<reference evidence="17" key="1">
    <citation type="journal article" date="2023" name="Int. J. Mol. Sci.">
        <title>Metagenomics Revealed a New Genus 'Candidatus Thiocaldithrix dubininis' gen. nov., sp. nov. and a New Species 'Candidatus Thiothrix putei' sp. nov. in the Family Thiotrichaceae, Some Members of Which Have Traits of Both Na+- and H+-Motive Energetics.</title>
        <authorList>
            <person name="Ravin N.V."/>
            <person name="Muntyan M.S."/>
            <person name="Smolyakov D.D."/>
            <person name="Rudenko T.S."/>
            <person name="Beletsky A.V."/>
            <person name="Mardanov A.V."/>
            <person name="Grabovich M.Y."/>
        </authorList>
    </citation>
    <scope>NUCLEOTIDE SEQUENCE</scope>
    <source>
        <strain evidence="17">GKL-01</strain>
    </source>
</reference>
<dbReference type="NCBIfam" id="TIGR00439">
    <property type="entry name" value="FtsX_Gneg"/>
    <property type="match status" value="1"/>
</dbReference>
<keyword evidence="10 12" id="KW-0472">Membrane</keyword>
<dbReference type="InterPro" id="IPR040690">
    <property type="entry name" value="FtsX_ECD"/>
</dbReference>
<dbReference type="GO" id="GO:0051301">
    <property type="term" value="P:cell division"/>
    <property type="evidence" value="ECO:0007669"/>
    <property type="project" value="UniProtKB-KW"/>
</dbReference>
<sequence>MSDSKPALPSLRKPQTKTSPSRLASWWNQQAAAIKFSMERLWFNPLSTWMTLAAIAIALSLPTGLNLMLKNLQSLTDSKREVPTMSLFLKQSVSEQQAKDLAELLSDLPEVSKVEVVTKEQALEDFRKITGFAETLETLGENPLPNVLILTPRLSLLSQQETTTEQFAEKLKKYSQIESVQIDVEWVERLKAILEIAQRVVLVVGLLLSLTVLLVVGNTIRLDIENRKDEIYVTRLLGATNQYIRRPFIYGGLWLGLFGGILSLVIVQLALLLLVPPVQHLSSLYGGEFTLKGVDTVMTLQILAASCALGMAGAWLAASQHLWKEQ</sequence>
<evidence type="ECO:0000256" key="10">
    <source>
        <dbReference type="ARBA" id="ARBA00023136"/>
    </source>
</evidence>
<keyword evidence="6 12" id="KW-0997">Cell inner membrane</keyword>
<evidence type="ECO:0000256" key="1">
    <source>
        <dbReference type="ARBA" id="ARBA00004429"/>
    </source>
</evidence>
<comment type="subcellular location">
    <subcellularLocation>
        <location evidence="1">Cell inner membrane</location>
        <topology evidence="1">Multi-pass membrane protein</topology>
    </subcellularLocation>
</comment>
<protein>
    <recommendedName>
        <fullName evidence="4 12">Cell division protein FtsX</fullName>
    </recommendedName>
</protein>
<comment type="subunit">
    <text evidence="3">Forms a membrane-associated complex with FtsE.</text>
</comment>
<dbReference type="Proteomes" id="UP001300672">
    <property type="component" value="Chromosome"/>
</dbReference>
<evidence type="ECO:0000313" key="17">
    <source>
        <dbReference type="EMBL" id="WGZ90298.1"/>
    </source>
</evidence>
<feature type="transmembrane region" description="Helical" evidence="14">
    <location>
        <begin position="46"/>
        <end position="69"/>
    </location>
</feature>
<evidence type="ECO:0000259" key="15">
    <source>
        <dbReference type="Pfam" id="PF02687"/>
    </source>
</evidence>